<dbReference type="InterPro" id="IPR000150">
    <property type="entry name" value="Cof"/>
</dbReference>
<dbReference type="SUPFAM" id="SSF56784">
    <property type="entry name" value="HAD-like"/>
    <property type="match status" value="1"/>
</dbReference>
<reference evidence="1 2" key="1">
    <citation type="submission" date="2024-04" db="EMBL/GenBank/DDBJ databases">
        <title>Human intestinal bacterial collection.</title>
        <authorList>
            <person name="Pauvert C."/>
            <person name="Hitch T.C.A."/>
            <person name="Clavel T."/>
        </authorList>
    </citation>
    <scope>NUCLEOTIDE SEQUENCE [LARGE SCALE GENOMIC DNA]</scope>
    <source>
        <strain evidence="1 2">CLA-AA-H197</strain>
    </source>
</reference>
<dbReference type="InterPro" id="IPR023214">
    <property type="entry name" value="HAD_sf"/>
</dbReference>
<dbReference type="EMBL" id="JBBNGS010000001">
    <property type="protein sequence ID" value="MEQ2636798.1"/>
    <property type="molecule type" value="Genomic_DNA"/>
</dbReference>
<evidence type="ECO:0000313" key="1">
    <source>
        <dbReference type="EMBL" id="MEQ2636798.1"/>
    </source>
</evidence>
<comment type="caution">
    <text evidence="1">The sequence shown here is derived from an EMBL/GenBank/DDBJ whole genome shotgun (WGS) entry which is preliminary data.</text>
</comment>
<dbReference type="PROSITE" id="PS01228">
    <property type="entry name" value="COF_1"/>
    <property type="match status" value="1"/>
</dbReference>
<dbReference type="InterPro" id="IPR036412">
    <property type="entry name" value="HAD-like_sf"/>
</dbReference>
<dbReference type="Proteomes" id="UP001478817">
    <property type="component" value="Unassembled WGS sequence"/>
</dbReference>
<proteinExistence type="predicted"/>
<dbReference type="PROSITE" id="PS01229">
    <property type="entry name" value="COF_2"/>
    <property type="match status" value="1"/>
</dbReference>
<keyword evidence="2" id="KW-1185">Reference proteome</keyword>
<protein>
    <submittedName>
        <fullName evidence="1">Cof-type HAD-IIB family hydrolase</fullName>
    </submittedName>
</protein>
<dbReference type="NCBIfam" id="TIGR00099">
    <property type="entry name" value="Cof-subfamily"/>
    <property type="match status" value="1"/>
</dbReference>
<dbReference type="RefSeq" id="WP_349181158.1">
    <property type="nucleotide sequence ID" value="NZ_JBBNGS010000001.1"/>
</dbReference>
<dbReference type="SFLD" id="SFLDS00003">
    <property type="entry name" value="Haloacid_Dehalogenase"/>
    <property type="match status" value="1"/>
</dbReference>
<dbReference type="Gene3D" id="3.40.50.1000">
    <property type="entry name" value="HAD superfamily/HAD-like"/>
    <property type="match status" value="1"/>
</dbReference>
<dbReference type="SFLD" id="SFLDG01140">
    <property type="entry name" value="C2.B:_Phosphomannomutase_and_P"/>
    <property type="match status" value="1"/>
</dbReference>
<evidence type="ECO:0000313" key="2">
    <source>
        <dbReference type="Proteomes" id="UP001478817"/>
    </source>
</evidence>
<dbReference type="GO" id="GO:0016787">
    <property type="term" value="F:hydrolase activity"/>
    <property type="evidence" value="ECO:0007669"/>
    <property type="project" value="UniProtKB-KW"/>
</dbReference>
<sequence>MIKAAFFDIDGTLLSPATDRLIPQSTKDALVELRRRGVKCILCTGRPKVQLPWCITDGFPGFEGGFDSYITMTGSLCYDADGVYADTPISPEVSTRFIDLVDREGFDILILNREGSFASGHGPRMLELEDMVAFRYPEADIHELVKKPVYQFCAFVPPERDEELRQAMPDCFVTRWCDVFCDIVPSNSSKPAGIRAALEHYGLRQDETIAFGDGGNDVTMLQYAHIGVAMGNGNPEAKRAADYVTDDVDKDGIPKALRRFGLIG</sequence>
<organism evidence="1 2">
    <name type="scientific">Paratractidigestivibacter faecalis</name>
    <dbReference type="NCBI Taxonomy" id="2292441"/>
    <lineage>
        <taxon>Bacteria</taxon>
        <taxon>Bacillati</taxon>
        <taxon>Actinomycetota</taxon>
        <taxon>Coriobacteriia</taxon>
        <taxon>Coriobacteriales</taxon>
        <taxon>Atopobiaceae</taxon>
        <taxon>Paratractidigestivibacter</taxon>
    </lineage>
</organism>
<dbReference type="PANTHER" id="PTHR10000">
    <property type="entry name" value="PHOSPHOSERINE PHOSPHATASE"/>
    <property type="match status" value="1"/>
</dbReference>
<accession>A0ABV1ID26</accession>
<keyword evidence="1" id="KW-0378">Hydrolase</keyword>
<dbReference type="PANTHER" id="PTHR10000:SF25">
    <property type="entry name" value="PHOSPHATASE YKRA-RELATED"/>
    <property type="match status" value="1"/>
</dbReference>
<dbReference type="Gene3D" id="3.30.1240.10">
    <property type="match status" value="1"/>
</dbReference>
<name>A0ABV1ID26_9ACTN</name>
<gene>
    <name evidence="1" type="ORF">AAAT05_00315</name>
</gene>
<dbReference type="Pfam" id="PF08282">
    <property type="entry name" value="Hydrolase_3"/>
    <property type="match status" value="1"/>
</dbReference>